<keyword evidence="5" id="KW-1185">Reference proteome</keyword>
<evidence type="ECO:0000259" key="3">
    <source>
        <dbReference type="Pfam" id="PF19238"/>
    </source>
</evidence>
<dbReference type="Gene3D" id="2.30.42.10">
    <property type="match status" value="1"/>
</dbReference>
<gene>
    <name evidence="4" type="ORF">CAGA_14930</name>
</gene>
<name>A0A4Z0YFY3_9FIRM</name>
<feature type="domain" description="DUF512" evidence="1">
    <location>
        <begin position="219"/>
        <end position="419"/>
    </location>
</feature>
<proteinExistence type="predicted"/>
<dbReference type="Pfam" id="PF17820">
    <property type="entry name" value="PDZ_6"/>
    <property type="match status" value="1"/>
</dbReference>
<dbReference type="InterPro" id="IPR058240">
    <property type="entry name" value="rSAM_sf"/>
</dbReference>
<reference evidence="4 5" key="1">
    <citation type="submission" date="2019-04" db="EMBL/GenBank/DDBJ databases">
        <authorList>
            <person name="Poehlein A."/>
            <person name="Bengelsdorf F.R."/>
            <person name="Duerre P."/>
            <person name="Daniel R."/>
        </authorList>
    </citation>
    <scope>NUCLEOTIDE SEQUENCE [LARGE SCALE GENOMIC DNA]</scope>
    <source>
        <strain evidence="4 5">BS-1</strain>
    </source>
</reference>
<accession>A0A4Z0YFY3</accession>
<evidence type="ECO:0000313" key="4">
    <source>
        <dbReference type="EMBL" id="TGJ76576.1"/>
    </source>
</evidence>
<dbReference type="InterPro" id="IPR041489">
    <property type="entry name" value="PDZ_6"/>
</dbReference>
<dbReference type="Proteomes" id="UP000297714">
    <property type="component" value="Unassembled WGS sequence"/>
</dbReference>
<feature type="domain" description="Putative radical SAM N-terminal" evidence="3">
    <location>
        <begin position="67"/>
        <end position="216"/>
    </location>
</feature>
<evidence type="ECO:0008006" key="6">
    <source>
        <dbReference type="Google" id="ProtNLM"/>
    </source>
</evidence>
<dbReference type="Gene3D" id="3.20.20.70">
    <property type="entry name" value="Aldolase class I"/>
    <property type="match status" value="1"/>
</dbReference>
<protein>
    <recommendedName>
        <fullName evidence="6">PDZ domain-containing protein</fullName>
    </recommendedName>
</protein>
<dbReference type="InterPro" id="IPR007549">
    <property type="entry name" value="DUF512"/>
</dbReference>
<dbReference type="OrthoDB" id="9774724at2"/>
<comment type="caution">
    <text evidence="4">The sequence shown here is derived from an EMBL/GenBank/DDBJ whole genome shotgun (WGS) entry which is preliminary data.</text>
</comment>
<dbReference type="AlphaFoldDB" id="A0A4Z0YFY3"/>
<dbReference type="InterPro" id="IPR045375">
    <property type="entry name" value="Put_radical_SAM-like_N"/>
</dbReference>
<dbReference type="Pfam" id="PF04459">
    <property type="entry name" value="DUF512"/>
    <property type="match status" value="1"/>
</dbReference>
<dbReference type="Pfam" id="PF19238">
    <property type="entry name" value="Radical_SAM_2"/>
    <property type="match status" value="1"/>
</dbReference>
<dbReference type="InterPro" id="IPR036034">
    <property type="entry name" value="PDZ_sf"/>
</dbReference>
<evidence type="ECO:0000259" key="2">
    <source>
        <dbReference type="Pfam" id="PF17820"/>
    </source>
</evidence>
<feature type="domain" description="PDZ" evidence="2">
    <location>
        <begin position="5"/>
        <end position="42"/>
    </location>
</feature>
<organism evidence="4 5">
    <name type="scientific">Caproiciproducens galactitolivorans</name>
    <dbReference type="NCBI Taxonomy" id="642589"/>
    <lineage>
        <taxon>Bacteria</taxon>
        <taxon>Bacillati</taxon>
        <taxon>Bacillota</taxon>
        <taxon>Clostridia</taxon>
        <taxon>Eubacteriales</taxon>
        <taxon>Acutalibacteraceae</taxon>
        <taxon>Caproiciproducens</taxon>
    </lineage>
</organism>
<dbReference type="SUPFAM" id="SSF50156">
    <property type="entry name" value="PDZ domain-like"/>
    <property type="match status" value="1"/>
</dbReference>
<sequence length="438" mass="49611">MPVKILSVEKDSPAQKVGILPGETVISINGNRIDDVLDYRFYETNKNLTVELTDQLQNPHTVHIRKGEYESIGLEFETYLMDEQRSCRNKCIFCFIDQLPKGMRSTLYFKDDDSRLSFLFGNYITLTNMNEYDIDRIIKMHITPINISVHTTNPELRVKMMNNRFAGESLRFMYKLAAAGIKINAQLVLCKGINDGEELKRTLTDLGNLYPEVQSIAAVPVGLTKFREGLYPLESYDKESAEQTVRILEEFGDRFVKKYGQRICYAADEFYLKAERPIPSAEFYGDFEQLENGVGLIANLKQEFEDALADLSKREIKRHVTLVTGVSIYSFLNTLLDGLRIKCHNLICNVVPIVNEFFGETINVTGLVTGGDILKQLRGKDLGDVLIIPAVMLRREGDLFLDDVSLEDLSKELNVKIAVSPNDGYELLNTIVGCDVVV</sequence>
<dbReference type="InterPro" id="IPR013785">
    <property type="entry name" value="Aldolase_TIM"/>
</dbReference>
<dbReference type="RefSeq" id="WP_135659355.1">
    <property type="nucleotide sequence ID" value="NZ_SRMQ01000005.1"/>
</dbReference>
<evidence type="ECO:0000259" key="1">
    <source>
        <dbReference type="Pfam" id="PF04459"/>
    </source>
</evidence>
<dbReference type="SUPFAM" id="SSF102114">
    <property type="entry name" value="Radical SAM enzymes"/>
    <property type="match status" value="1"/>
</dbReference>
<evidence type="ECO:0000313" key="5">
    <source>
        <dbReference type="Proteomes" id="UP000297714"/>
    </source>
</evidence>
<dbReference type="EMBL" id="SRMQ01000005">
    <property type="protein sequence ID" value="TGJ76576.1"/>
    <property type="molecule type" value="Genomic_DNA"/>
</dbReference>